<organism evidence="4 5">
    <name type="scientific">Desulfoprunum benzoelyticum</name>
    <dbReference type="NCBI Taxonomy" id="1506996"/>
    <lineage>
        <taxon>Bacteria</taxon>
        <taxon>Pseudomonadati</taxon>
        <taxon>Thermodesulfobacteriota</taxon>
        <taxon>Desulfobulbia</taxon>
        <taxon>Desulfobulbales</taxon>
        <taxon>Desulfobulbaceae</taxon>
        <taxon>Desulfoprunum</taxon>
    </lineage>
</organism>
<comment type="caution">
    <text evidence="4">The sequence shown here is derived from an EMBL/GenBank/DDBJ whole genome shotgun (WGS) entry which is preliminary data.</text>
</comment>
<dbReference type="Proteomes" id="UP000539642">
    <property type="component" value="Unassembled WGS sequence"/>
</dbReference>
<dbReference type="GO" id="GO:0005509">
    <property type="term" value="F:calcium ion binding"/>
    <property type="evidence" value="ECO:0007669"/>
    <property type="project" value="InterPro"/>
</dbReference>
<feature type="chain" id="PRO_5032478447" description="PsbP C-terminal domain-containing protein" evidence="2">
    <location>
        <begin position="17"/>
        <end position="352"/>
    </location>
</feature>
<dbReference type="Gene3D" id="3.40.1000.10">
    <property type="entry name" value="Mog1/PsbP, alpha/beta/alpha sandwich"/>
    <property type="match status" value="1"/>
</dbReference>
<keyword evidence="5" id="KW-1185">Reference proteome</keyword>
<dbReference type="InterPro" id="IPR002683">
    <property type="entry name" value="PsbP_C"/>
</dbReference>
<dbReference type="Pfam" id="PF01789">
    <property type="entry name" value="PsbP"/>
    <property type="match status" value="1"/>
</dbReference>
<evidence type="ECO:0000256" key="2">
    <source>
        <dbReference type="SAM" id="SignalP"/>
    </source>
</evidence>
<sequence length="352" mass="37763">MRLFPLLLAVMSLALAGCESPLPLTTAGLSEPAISTAVDLNTKAPLEKATIFPADTKTLYATVRVKNAPADTDVKAVFYYLEESRQQIAENTARGEGSRYLSYAFNPPENGWPAGRYEVEFVLGDEVRETAAFSIVPAPDIPVTTGFPSAPGQQLPPAQAPSPASPAAGAGAEGAAPAAPPSGGQTTVSSQPDLKYKTFLDRQTGFSFELPENWTFQTVGVNSDYLFSGPSGTPESEISVIVQVVDTEKGAVGSLKDQMLTLLNHYSRMNGAKIESKSQFQAAGQAAPFFLVTYPAEDSKKQRVTFGHTQLGIDHSPYLLLISYAAPRQIYQQNVAIFQHMVDSLKLMAPVR</sequence>
<accession>A0A840UPJ4</accession>
<feature type="compositionally biased region" description="Low complexity" evidence="1">
    <location>
        <begin position="148"/>
        <end position="157"/>
    </location>
</feature>
<evidence type="ECO:0000256" key="1">
    <source>
        <dbReference type="SAM" id="MobiDB-lite"/>
    </source>
</evidence>
<proteinExistence type="predicted"/>
<dbReference type="GO" id="GO:0015979">
    <property type="term" value="P:photosynthesis"/>
    <property type="evidence" value="ECO:0007669"/>
    <property type="project" value="InterPro"/>
</dbReference>
<keyword evidence="2" id="KW-0732">Signal</keyword>
<feature type="region of interest" description="Disordered" evidence="1">
    <location>
        <begin position="144"/>
        <end position="191"/>
    </location>
</feature>
<evidence type="ECO:0000313" key="4">
    <source>
        <dbReference type="EMBL" id="MBB5347555.1"/>
    </source>
</evidence>
<dbReference type="PROSITE" id="PS51257">
    <property type="entry name" value="PROKAR_LIPOPROTEIN"/>
    <property type="match status" value="1"/>
</dbReference>
<feature type="domain" description="PsbP C-terminal" evidence="3">
    <location>
        <begin position="196"/>
        <end position="346"/>
    </location>
</feature>
<name>A0A840UPJ4_9BACT</name>
<feature type="compositionally biased region" description="Low complexity" evidence="1">
    <location>
        <begin position="165"/>
        <end position="185"/>
    </location>
</feature>
<dbReference type="EMBL" id="JACHEO010000005">
    <property type="protein sequence ID" value="MBB5347555.1"/>
    <property type="molecule type" value="Genomic_DNA"/>
</dbReference>
<gene>
    <name evidence="4" type="ORF">HNQ81_001276</name>
</gene>
<dbReference type="AlphaFoldDB" id="A0A840UPJ4"/>
<reference evidence="4 5" key="1">
    <citation type="submission" date="2020-08" db="EMBL/GenBank/DDBJ databases">
        <title>Genomic Encyclopedia of Type Strains, Phase IV (KMG-IV): sequencing the most valuable type-strain genomes for metagenomic binning, comparative biology and taxonomic classification.</title>
        <authorList>
            <person name="Goeker M."/>
        </authorList>
    </citation>
    <scope>NUCLEOTIDE SEQUENCE [LARGE SCALE GENOMIC DNA]</scope>
    <source>
        <strain evidence="4 5">DSM 28570</strain>
    </source>
</reference>
<dbReference type="RefSeq" id="WP_183349427.1">
    <property type="nucleotide sequence ID" value="NZ_JACHEO010000005.1"/>
</dbReference>
<protein>
    <recommendedName>
        <fullName evidence="3">PsbP C-terminal domain-containing protein</fullName>
    </recommendedName>
</protein>
<feature type="signal peptide" evidence="2">
    <location>
        <begin position="1"/>
        <end position="16"/>
    </location>
</feature>
<evidence type="ECO:0000259" key="3">
    <source>
        <dbReference type="Pfam" id="PF01789"/>
    </source>
</evidence>
<dbReference type="GO" id="GO:0009654">
    <property type="term" value="C:photosystem II oxygen evolving complex"/>
    <property type="evidence" value="ECO:0007669"/>
    <property type="project" value="InterPro"/>
</dbReference>
<evidence type="ECO:0000313" key="5">
    <source>
        <dbReference type="Proteomes" id="UP000539642"/>
    </source>
</evidence>
<dbReference type="GO" id="GO:0019898">
    <property type="term" value="C:extrinsic component of membrane"/>
    <property type="evidence" value="ECO:0007669"/>
    <property type="project" value="InterPro"/>
</dbReference>